<dbReference type="Proteomes" id="UP001302274">
    <property type="component" value="Unassembled WGS sequence"/>
</dbReference>
<evidence type="ECO:0000256" key="4">
    <source>
        <dbReference type="ARBA" id="ARBA00022679"/>
    </source>
</evidence>
<keyword evidence="9" id="KW-1185">Reference proteome</keyword>
<feature type="domain" description="PAS" evidence="6">
    <location>
        <begin position="13"/>
        <end position="56"/>
    </location>
</feature>
<dbReference type="Gene3D" id="3.30.565.10">
    <property type="entry name" value="Histidine kinase-like ATPase, C-terminal domain"/>
    <property type="match status" value="1"/>
</dbReference>
<proteinExistence type="predicted"/>
<dbReference type="CDD" id="cd00130">
    <property type="entry name" value="PAS"/>
    <property type="match status" value="2"/>
</dbReference>
<dbReference type="SMART" id="SM00086">
    <property type="entry name" value="PAC"/>
    <property type="match status" value="2"/>
</dbReference>
<dbReference type="Gene3D" id="3.30.450.20">
    <property type="entry name" value="PAS domain"/>
    <property type="match status" value="2"/>
</dbReference>
<keyword evidence="4" id="KW-0808">Transferase</keyword>
<sequence length="476" mass="54718">MSTTEKQSAIEASTNLNALLLQSMVEGMILQDGDGRIIQFNQAALDILGVTEAHLLLQDYVDIQIPDKIFPGKNHIGMKSLQTGQTQRNIILSIFRLDGEMRWISLNSVPIFDKEKNKMTQLISTFTDITETKKNLNDLKQVQLLFNISHDLTVITNKEGYFKKINPRFQEVLGHSFKEIVSQKFINFIHPEDVELTQIELKQALEKKDSVHFINRYKTKAGDYRVFDWVVVPDKETNLVYFTARDITDYRAEELDLIHSSKVYTIGEMTSGIAYAIHSELAIMAGHISNIQGQLEKENMQPEEIKKKIFNVEESINRLIKTTKGLTVFARNTENEPFLEIPLNKVLDTAVGLCKERFRVHGVRLDIKLSEDVTIKCRETQLTQVFVTLLNNAYDEVHTMRDSWVQLIGHEQGHVIKIYISNCADKPKEIDPKQFSVSQGIIEENFGRFHIEQIDPHTKFVLEFPLIEKITELNLN</sequence>
<evidence type="ECO:0000256" key="3">
    <source>
        <dbReference type="ARBA" id="ARBA00022553"/>
    </source>
</evidence>
<dbReference type="PROSITE" id="PS50113">
    <property type="entry name" value="PAC"/>
    <property type="match status" value="1"/>
</dbReference>
<dbReference type="InterPro" id="IPR000014">
    <property type="entry name" value="PAS"/>
</dbReference>
<evidence type="ECO:0000313" key="9">
    <source>
        <dbReference type="Proteomes" id="UP001302274"/>
    </source>
</evidence>
<dbReference type="InterPro" id="IPR000700">
    <property type="entry name" value="PAS-assoc_C"/>
</dbReference>
<dbReference type="RefSeq" id="WP_323575534.1">
    <property type="nucleotide sequence ID" value="NZ_JAYGJQ010000001.1"/>
</dbReference>
<dbReference type="Gene3D" id="1.10.287.130">
    <property type="match status" value="1"/>
</dbReference>
<dbReference type="InterPro" id="IPR001610">
    <property type="entry name" value="PAC"/>
</dbReference>
<accession>A0ABU5VSB2</accession>
<comment type="catalytic activity">
    <reaction evidence="1">
        <text>ATP + protein L-histidine = ADP + protein N-phospho-L-histidine.</text>
        <dbReference type="EC" id="2.7.13.3"/>
    </reaction>
</comment>
<evidence type="ECO:0000259" key="6">
    <source>
        <dbReference type="PROSITE" id="PS50112"/>
    </source>
</evidence>
<evidence type="ECO:0000259" key="7">
    <source>
        <dbReference type="PROSITE" id="PS50113"/>
    </source>
</evidence>
<dbReference type="PANTHER" id="PTHR43304:SF1">
    <property type="entry name" value="PAC DOMAIN-CONTAINING PROTEIN"/>
    <property type="match status" value="1"/>
</dbReference>
<dbReference type="InterPro" id="IPR035965">
    <property type="entry name" value="PAS-like_dom_sf"/>
</dbReference>
<dbReference type="SMART" id="SM00091">
    <property type="entry name" value="PAS"/>
    <property type="match status" value="2"/>
</dbReference>
<organism evidence="8 9">
    <name type="scientific">Bacteriovorax antarcticus</name>
    <dbReference type="NCBI Taxonomy" id="3088717"/>
    <lineage>
        <taxon>Bacteria</taxon>
        <taxon>Pseudomonadati</taxon>
        <taxon>Bdellovibrionota</taxon>
        <taxon>Bacteriovoracia</taxon>
        <taxon>Bacteriovoracales</taxon>
        <taxon>Bacteriovoracaceae</taxon>
        <taxon>Bacteriovorax</taxon>
    </lineage>
</organism>
<reference evidence="8 9" key="1">
    <citation type="submission" date="2023-11" db="EMBL/GenBank/DDBJ databases">
        <title>A Novel Polar Bacteriovorax (B. antarcticus) Isolated from the Biocrust in Antarctica.</title>
        <authorList>
            <person name="Mun W."/>
            <person name="Choi S.Y."/>
            <person name="Mitchell R.J."/>
        </authorList>
    </citation>
    <scope>NUCLEOTIDE SEQUENCE [LARGE SCALE GENOMIC DNA]</scope>
    <source>
        <strain evidence="8 9">PP10</strain>
    </source>
</reference>
<dbReference type="InterPro" id="IPR013655">
    <property type="entry name" value="PAS_fold_3"/>
</dbReference>
<evidence type="ECO:0000256" key="2">
    <source>
        <dbReference type="ARBA" id="ARBA00012438"/>
    </source>
</evidence>
<dbReference type="NCBIfam" id="TIGR00229">
    <property type="entry name" value="sensory_box"/>
    <property type="match status" value="2"/>
</dbReference>
<feature type="domain" description="PAC" evidence="7">
    <location>
        <begin position="88"/>
        <end position="141"/>
    </location>
</feature>
<dbReference type="InterPro" id="IPR036890">
    <property type="entry name" value="HATPase_C_sf"/>
</dbReference>
<comment type="caution">
    <text evidence="8">The sequence shown here is derived from an EMBL/GenBank/DDBJ whole genome shotgun (WGS) entry which is preliminary data.</text>
</comment>
<keyword evidence="5" id="KW-0418">Kinase</keyword>
<dbReference type="SUPFAM" id="SSF55785">
    <property type="entry name" value="PYP-like sensor domain (PAS domain)"/>
    <property type="match status" value="2"/>
</dbReference>
<evidence type="ECO:0000256" key="5">
    <source>
        <dbReference type="ARBA" id="ARBA00022777"/>
    </source>
</evidence>
<name>A0ABU5VSB2_9BACT</name>
<dbReference type="SUPFAM" id="SSF55874">
    <property type="entry name" value="ATPase domain of HSP90 chaperone/DNA topoisomerase II/histidine kinase"/>
    <property type="match status" value="1"/>
</dbReference>
<gene>
    <name evidence="8" type="ORF">SHI21_06755</name>
</gene>
<evidence type="ECO:0000256" key="1">
    <source>
        <dbReference type="ARBA" id="ARBA00000085"/>
    </source>
</evidence>
<dbReference type="InterPro" id="IPR052162">
    <property type="entry name" value="Sensor_kinase/Photoreceptor"/>
</dbReference>
<dbReference type="PANTHER" id="PTHR43304">
    <property type="entry name" value="PHYTOCHROME-LIKE PROTEIN CPH1"/>
    <property type="match status" value="1"/>
</dbReference>
<dbReference type="PROSITE" id="PS50112">
    <property type="entry name" value="PAS"/>
    <property type="match status" value="2"/>
</dbReference>
<dbReference type="EC" id="2.7.13.3" evidence="2"/>
<protein>
    <recommendedName>
        <fullName evidence="2">histidine kinase</fullName>
        <ecNumber evidence="2">2.7.13.3</ecNumber>
    </recommendedName>
</protein>
<dbReference type="Pfam" id="PF13426">
    <property type="entry name" value="PAS_9"/>
    <property type="match status" value="1"/>
</dbReference>
<feature type="domain" description="PAS" evidence="6">
    <location>
        <begin position="138"/>
        <end position="208"/>
    </location>
</feature>
<dbReference type="Pfam" id="PF08447">
    <property type="entry name" value="PAS_3"/>
    <property type="match status" value="1"/>
</dbReference>
<keyword evidence="3" id="KW-0597">Phosphoprotein</keyword>
<dbReference type="EMBL" id="JAYGJQ010000001">
    <property type="protein sequence ID" value="MEA9355891.1"/>
    <property type="molecule type" value="Genomic_DNA"/>
</dbReference>
<evidence type="ECO:0000313" key="8">
    <source>
        <dbReference type="EMBL" id="MEA9355891.1"/>
    </source>
</evidence>